<evidence type="ECO:0000256" key="3">
    <source>
        <dbReference type="ARBA" id="ARBA00022692"/>
    </source>
</evidence>
<dbReference type="PROSITE" id="PS00211">
    <property type="entry name" value="ABC_TRANSPORTER_1"/>
    <property type="match status" value="1"/>
</dbReference>
<evidence type="ECO:0000256" key="5">
    <source>
        <dbReference type="ARBA" id="ARBA00022840"/>
    </source>
</evidence>
<proteinExistence type="inferred from homology"/>
<dbReference type="Gene3D" id="3.40.50.300">
    <property type="entry name" value="P-loop containing nucleotide triphosphate hydrolases"/>
    <property type="match status" value="1"/>
</dbReference>
<name>A0ABU4RRH8_9HYPH</name>
<protein>
    <submittedName>
        <fullName evidence="11">ABC transporter transmembrane domain-containing protein</fullName>
    </submittedName>
</protein>
<dbReference type="SUPFAM" id="SSF52540">
    <property type="entry name" value="P-loop containing nucleoside triphosphate hydrolases"/>
    <property type="match status" value="1"/>
</dbReference>
<evidence type="ECO:0000259" key="9">
    <source>
        <dbReference type="PROSITE" id="PS50893"/>
    </source>
</evidence>
<dbReference type="Proteomes" id="UP001274321">
    <property type="component" value="Unassembled WGS sequence"/>
</dbReference>
<dbReference type="SMART" id="SM00382">
    <property type="entry name" value="AAA"/>
    <property type="match status" value="1"/>
</dbReference>
<dbReference type="PROSITE" id="PS50929">
    <property type="entry name" value="ABC_TM1F"/>
    <property type="match status" value="1"/>
</dbReference>
<feature type="transmembrane region" description="Helical" evidence="8">
    <location>
        <begin position="74"/>
        <end position="96"/>
    </location>
</feature>
<dbReference type="Pfam" id="PF00664">
    <property type="entry name" value="ABC_membrane"/>
    <property type="match status" value="1"/>
</dbReference>
<dbReference type="CDD" id="cd03249">
    <property type="entry name" value="ABC_MTABC3_MDL1_MDL2"/>
    <property type="match status" value="1"/>
</dbReference>
<dbReference type="PROSITE" id="PS50893">
    <property type="entry name" value="ABC_TRANSPORTER_2"/>
    <property type="match status" value="1"/>
</dbReference>
<evidence type="ECO:0000256" key="1">
    <source>
        <dbReference type="ARBA" id="ARBA00004651"/>
    </source>
</evidence>
<dbReference type="CDD" id="cd18575">
    <property type="entry name" value="ABC_6TM_bac_exporter_ABCB8_10_like"/>
    <property type="match status" value="1"/>
</dbReference>
<dbReference type="InterPro" id="IPR003593">
    <property type="entry name" value="AAA+_ATPase"/>
</dbReference>
<dbReference type="SUPFAM" id="SSF90123">
    <property type="entry name" value="ABC transporter transmembrane region"/>
    <property type="match status" value="1"/>
</dbReference>
<keyword evidence="3 8" id="KW-0812">Transmembrane</keyword>
<evidence type="ECO:0000256" key="6">
    <source>
        <dbReference type="ARBA" id="ARBA00022989"/>
    </source>
</evidence>
<dbReference type="EMBL" id="JAXAFJ010000006">
    <property type="protein sequence ID" value="MDX6806694.1"/>
    <property type="molecule type" value="Genomic_DNA"/>
</dbReference>
<dbReference type="InterPro" id="IPR017871">
    <property type="entry name" value="ABC_transporter-like_CS"/>
</dbReference>
<dbReference type="InterPro" id="IPR011918">
    <property type="entry name" value="ABC_MsbA_ATP-bd"/>
</dbReference>
<dbReference type="Gene3D" id="1.20.1560.10">
    <property type="entry name" value="ABC transporter type 1, transmembrane domain"/>
    <property type="match status" value="1"/>
</dbReference>
<feature type="domain" description="ABC transmembrane type-1" evidence="10">
    <location>
        <begin position="36"/>
        <end position="318"/>
    </location>
</feature>
<accession>A0ABU4RRH8</accession>
<organism evidence="11 12">
    <name type="scientific">Terrihabitans rhizophilus</name>
    <dbReference type="NCBI Taxonomy" id="3092662"/>
    <lineage>
        <taxon>Bacteria</taxon>
        <taxon>Pseudomonadati</taxon>
        <taxon>Pseudomonadota</taxon>
        <taxon>Alphaproteobacteria</taxon>
        <taxon>Hyphomicrobiales</taxon>
        <taxon>Terrihabitans</taxon>
    </lineage>
</organism>
<evidence type="ECO:0000256" key="8">
    <source>
        <dbReference type="SAM" id="Phobius"/>
    </source>
</evidence>
<feature type="transmembrane region" description="Helical" evidence="8">
    <location>
        <begin position="35"/>
        <end position="54"/>
    </location>
</feature>
<comment type="similarity">
    <text evidence="2">Belongs to the ABC transporter superfamily.</text>
</comment>
<keyword evidence="6 8" id="KW-1133">Transmembrane helix</keyword>
<feature type="transmembrane region" description="Helical" evidence="8">
    <location>
        <begin position="257"/>
        <end position="277"/>
    </location>
</feature>
<dbReference type="InterPro" id="IPR036640">
    <property type="entry name" value="ABC1_TM_sf"/>
</dbReference>
<feature type="transmembrane region" description="Helical" evidence="8">
    <location>
        <begin position="153"/>
        <end position="170"/>
    </location>
</feature>
<feature type="transmembrane region" description="Helical" evidence="8">
    <location>
        <begin position="176"/>
        <end position="193"/>
    </location>
</feature>
<feature type="domain" description="ABC transporter" evidence="9">
    <location>
        <begin position="353"/>
        <end position="589"/>
    </location>
</feature>
<dbReference type="InterPro" id="IPR039421">
    <property type="entry name" value="Type_1_exporter"/>
</dbReference>
<keyword evidence="5" id="KW-0067">ATP-binding</keyword>
<evidence type="ECO:0000313" key="11">
    <source>
        <dbReference type="EMBL" id="MDX6806694.1"/>
    </source>
</evidence>
<comment type="caution">
    <text evidence="11">The sequence shown here is derived from an EMBL/GenBank/DDBJ whole genome shotgun (WGS) entry which is preliminary data.</text>
</comment>
<dbReference type="InterPro" id="IPR003439">
    <property type="entry name" value="ABC_transporter-like_ATP-bd"/>
</dbReference>
<dbReference type="InterPro" id="IPR027417">
    <property type="entry name" value="P-loop_NTPase"/>
</dbReference>
<dbReference type="PANTHER" id="PTHR43394">
    <property type="entry name" value="ATP-DEPENDENT PERMEASE MDL1, MITOCHONDRIAL"/>
    <property type="match status" value="1"/>
</dbReference>
<evidence type="ECO:0000256" key="2">
    <source>
        <dbReference type="ARBA" id="ARBA00005417"/>
    </source>
</evidence>
<dbReference type="Pfam" id="PF00005">
    <property type="entry name" value="ABC_tran"/>
    <property type="match status" value="1"/>
</dbReference>
<dbReference type="NCBIfam" id="TIGR02204">
    <property type="entry name" value="MsbA_rel"/>
    <property type="match status" value="1"/>
</dbReference>
<evidence type="ECO:0000313" key="12">
    <source>
        <dbReference type="Proteomes" id="UP001274321"/>
    </source>
</evidence>
<keyword evidence="7 8" id="KW-0472">Membrane</keyword>
<evidence type="ECO:0000256" key="4">
    <source>
        <dbReference type="ARBA" id="ARBA00022741"/>
    </source>
</evidence>
<keyword evidence="4" id="KW-0547">Nucleotide-binding</keyword>
<evidence type="ECO:0000259" key="10">
    <source>
        <dbReference type="PROSITE" id="PS50929"/>
    </source>
</evidence>
<keyword evidence="12" id="KW-1185">Reference proteome</keyword>
<gene>
    <name evidence="11" type="ORF">SCD90_11520</name>
</gene>
<dbReference type="InterPro" id="IPR011527">
    <property type="entry name" value="ABC1_TM_dom"/>
</dbReference>
<dbReference type="RefSeq" id="WP_319844817.1">
    <property type="nucleotide sequence ID" value="NZ_JAXAFJ010000006.1"/>
</dbReference>
<sequence length="599" mass="63599">MRKPRSTSSNAAASTRRLGPLRALLPFAAPYKGRIALAFLALLAASAATLIVPLALRRIIDFGFSSEEREMVDWYFATMLAVAAFLALASASRFYLVMTLGERVVADIRNAVFAHLTGLSASFYDQSRAGELVSRLTADTTLIKATFGSSASLALRNLFLFAGASIMMVVTSPRLSALVLVAIPFIVLPLVAFGRSVRQKSRKAQDTLADASAMAAESLGAMRTVQAFNAEPALKAGFSHAVERAYDGARSATATRALLTAVVIFLVFGSVVAVLWWGATDVLFGRMSAGLLGQFVLYAVFAAGALGEISQVWSDISQAAGAAERLDELLHVPSAVVEVPSPRVLPKPPRGQIRFEHIDFAYPARPDLPVLKDLSIEIAAGETIAVVGPSGAGKSTLIHLLLRFYDPQSGFVTIDGVDIAQASLSDLRSRIALVPQDSVIFAGTARDNIRFGKPDASDAQIEAAALSAAADGFIRALPEGYETSIGERGVTLSGGQKQRIAIARAILRNAPILLLDEATSALDAESESLVQNALADLMKGRTTLVVAHRLATVLRADRILVMDEGRVVEIGTHAELIARGGLYARLASLQFSDPSTALR</sequence>
<reference evidence="11 12" key="1">
    <citation type="submission" date="2023-11" db="EMBL/GenBank/DDBJ databases">
        <authorList>
            <person name="Bao R."/>
        </authorList>
    </citation>
    <scope>NUCLEOTIDE SEQUENCE [LARGE SCALE GENOMIC DNA]</scope>
    <source>
        <strain evidence="11 12">PJ23</strain>
    </source>
</reference>
<comment type="subcellular location">
    <subcellularLocation>
        <location evidence="1">Cell membrane</location>
        <topology evidence="1">Multi-pass membrane protein</topology>
    </subcellularLocation>
</comment>
<evidence type="ECO:0000256" key="7">
    <source>
        <dbReference type="ARBA" id="ARBA00023136"/>
    </source>
</evidence>
<dbReference type="PANTHER" id="PTHR43394:SF1">
    <property type="entry name" value="ATP-BINDING CASSETTE SUB-FAMILY B MEMBER 10, MITOCHONDRIAL"/>
    <property type="match status" value="1"/>
</dbReference>